<keyword evidence="10 15" id="KW-0560">Oxidoreductase</keyword>
<evidence type="ECO:0000256" key="2">
    <source>
        <dbReference type="ARBA" id="ARBA00003690"/>
    </source>
</evidence>
<dbReference type="PANTHER" id="PTHR24291">
    <property type="entry name" value="CYTOCHROME P450 FAMILY 4"/>
    <property type="match status" value="1"/>
</dbReference>
<keyword evidence="8" id="KW-0256">Endoplasmic reticulum</keyword>
<dbReference type="AlphaFoldDB" id="A0A9N9MRZ5"/>
<evidence type="ECO:0000256" key="15">
    <source>
        <dbReference type="RuleBase" id="RU000461"/>
    </source>
</evidence>
<dbReference type="GO" id="GO:0004497">
    <property type="term" value="F:monooxygenase activity"/>
    <property type="evidence" value="ECO:0007669"/>
    <property type="project" value="UniProtKB-KW"/>
</dbReference>
<dbReference type="EMBL" id="OU892280">
    <property type="protein sequence ID" value="CAG9767857.1"/>
    <property type="molecule type" value="Genomic_DNA"/>
</dbReference>
<dbReference type="PRINTS" id="PR00463">
    <property type="entry name" value="EP450I"/>
</dbReference>
<keyword evidence="16" id="KW-0812">Transmembrane</keyword>
<dbReference type="PRINTS" id="PR00385">
    <property type="entry name" value="P450"/>
</dbReference>
<evidence type="ECO:0000256" key="5">
    <source>
        <dbReference type="ARBA" id="ARBA00010617"/>
    </source>
</evidence>
<evidence type="ECO:0000313" key="17">
    <source>
        <dbReference type="EMBL" id="CAG9767857.1"/>
    </source>
</evidence>
<dbReference type="Proteomes" id="UP001152799">
    <property type="component" value="Chromosome 4"/>
</dbReference>
<dbReference type="PANTHER" id="PTHR24291:SF189">
    <property type="entry name" value="CYTOCHROME P450 4C3-RELATED"/>
    <property type="match status" value="1"/>
</dbReference>
<evidence type="ECO:0000256" key="12">
    <source>
        <dbReference type="ARBA" id="ARBA00023033"/>
    </source>
</evidence>
<evidence type="ECO:0000256" key="1">
    <source>
        <dbReference type="ARBA" id="ARBA00001971"/>
    </source>
</evidence>
<feature type="transmembrane region" description="Helical" evidence="16">
    <location>
        <begin position="45"/>
        <end position="62"/>
    </location>
</feature>
<sequence length="499" mass="57506">MWRIINLQKLSVTEILLSFLLWAALIWFLQVLWKRRHLYKASIGLPGPLALPFIGSAFYFIGNPYDTFGQITQMFNQYPSIFRVWFGPRLFYAVSDPKYFEILFTSPHMLGKEKLYELASPVVGEGLFSAMSVSHWKKHRKIIMPTFNQKILDSFMEVFVEQSQILSSVLEKYVNQDVDISKLITRCTLDIICETAMGVQIKAQSLESEFPKWVDRVLEIVMIRIFNIFYHSEVIFRNSPLGRDFYYCTGRIRSFTRGVVAEKKANYKKNRIVPGSGTLKRKAFLDLLIETTNDGDVQLFTDEELIDETITLMVAGSDTTAVTNCFTLTMLGMHKNIQEKVLTEILEVVGPKGNVELSHLPQLKYLERVIKETLRLFPIGAFLVRTADNDKGCSVVFGILRAHTNEKYWPEPYSFDPDRFLPEEVAKRPAAAYIPFSYGPRNCIGLKYAMMAMKTLLATVIRKYNVSTSYKSVRDIELKTNLVLRPKDGYKIKFELRNL</sequence>
<dbReference type="InterPro" id="IPR001128">
    <property type="entry name" value="Cyt_P450"/>
</dbReference>
<keyword evidence="6 14" id="KW-0349">Heme</keyword>
<evidence type="ECO:0000256" key="16">
    <source>
        <dbReference type="SAM" id="Phobius"/>
    </source>
</evidence>
<comment type="similarity">
    <text evidence="5 15">Belongs to the cytochrome P450 family.</text>
</comment>
<comment type="function">
    <text evidence="2">May be involved in the metabolism of insect hormones and in the breakdown of synthetic insecticides.</text>
</comment>
<evidence type="ECO:0000256" key="8">
    <source>
        <dbReference type="ARBA" id="ARBA00022824"/>
    </source>
</evidence>
<dbReference type="InterPro" id="IPR050196">
    <property type="entry name" value="Cytochrome_P450_Monoox"/>
</dbReference>
<evidence type="ECO:0000256" key="6">
    <source>
        <dbReference type="ARBA" id="ARBA00022617"/>
    </source>
</evidence>
<keyword evidence="12 15" id="KW-0503">Monooxygenase</keyword>
<dbReference type="Gene3D" id="1.10.630.10">
    <property type="entry name" value="Cytochrome P450"/>
    <property type="match status" value="1"/>
</dbReference>
<dbReference type="SUPFAM" id="SSF48264">
    <property type="entry name" value="Cytochrome P450"/>
    <property type="match status" value="1"/>
</dbReference>
<evidence type="ECO:0000313" key="18">
    <source>
        <dbReference type="Proteomes" id="UP001152799"/>
    </source>
</evidence>
<name>A0A9N9MRZ5_9CUCU</name>
<evidence type="ECO:0000256" key="3">
    <source>
        <dbReference type="ARBA" id="ARBA00004174"/>
    </source>
</evidence>
<reference evidence="17" key="1">
    <citation type="submission" date="2022-01" db="EMBL/GenBank/DDBJ databases">
        <authorList>
            <person name="King R."/>
        </authorList>
    </citation>
    <scope>NUCLEOTIDE SEQUENCE</scope>
</reference>
<accession>A0A9N9MRZ5</accession>
<protein>
    <recommendedName>
        <fullName evidence="19">Cytochrome P450</fullName>
    </recommendedName>
</protein>
<proteinExistence type="inferred from homology"/>
<dbReference type="GO" id="GO:0016705">
    <property type="term" value="F:oxidoreductase activity, acting on paired donors, with incorporation or reduction of molecular oxygen"/>
    <property type="evidence" value="ECO:0007669"/>
    <property type="project" value="InterPro"/>
</dbReference>
<comment type="cofactor">
    <cofactor evidence="1 14">
        <name>heme</name>
        <dbReference type="ChEBI" id="CHEBI:30413"/>
    </cofactor>
</comment>
<keyword evidence="16" id="KW-1133">Transmembrane helix</keyword>
<keyword evidence="9" id="KW-0492">Microsome</keyword>
<dbReference type="GO" id="GO:0005789">
    <property type="term" value="C:endoplasmic reticulum membrane"/>
    <property type="evidence" value="ECO:0007669"/>
    <property type="project" value="UniProtKB-SubCell"/>
</dbReference>
<comment type="subcellular location">
    <subcellularLocation>
        <location evidence="4">Endoplasmic reticulum membrane</location>
        <topology evidence="4">Peripheral membrane protein</topology>
    </subcellularLocation>
    <subcellularLocation>
        <location evidence="3">Microsome membrane</location>
        <topology evidence="3">Peripheral membrane protein</topology>
    </subcellularLocation>
</comment>
<dbReference type="InterPro" id="IPR017972">
    <property type="entry name" value="Cyt_P450_CS"/>
</dbReference>
<organism evidence="17 18">
    <name type="scientific">Ceutorhynchus assimilis</name>
    <name type="common">cabbage seed weevil</name>
    <dbReference type="NCBI Taxonomy" id="467358"/>
    <lineage>
        <taxon>Eukaryota</taxon>
        <taxon>Metazoa</taxon>
        <taxon>Ecdysozoa</taxon>
        <taxon>Arthropoda</taxon>
        <taxon>Hexapoda</taxon>
        <taxon>Insecta</taxon>
        <taxon>Pterygota</taxon>
        <taxon>Neoptera</taxon>
        <taxon>Endopterygota</taxon>
        <taxon>Coleoptera</taxon>
        <taxon>Polyphaga</taxon>
        <taxon>Cucujiformia</taxon>
        <taxon>Curculionidae</taxon>
        <taxon>Ceutorhynchinae</taxon>
        <taxon>Ceutorhynchus</taxon>
    </lineage>
</organism>
<keyword evidence="11 14" id="KW-0408">Iron</keyword>
<dbReference type="GO" id="GO:0005506">
    <property type="term" value="F:iron ion binding"/>
    <property type="evidence" value="ECO:0007669"/>
    <property type="project" value="InterPro"/>
</dbReference>
<dbReference type="Pfam" id="PF00067">
    <property type="entry name" value="p450"/>
    <property type="match status" value="1"/>
</dbReference>
<evidence type="ECO:0000256" key="10">
    <source>
        <dbReference type="ARBA" id="ARBA00023002"/>
    </source>
</evidence>
<gene>
    <name evidence="17" type="ORF">CEUTPL_LOCUS8411</name>
</gene>
<dbReference type="InterPro" id="IPR002401">
    <property type="entry name" value="Cyt_P450_E_grp-I"/>
</dbReference>
<dbReference type="PROSITE" id="PS00086">
    <property type="entry name" value="CYTOCHROME_P450"/>
    <property type="match status" value="1"/>
</dbReference>
<keyword evidence="18" id="KW-1185">Reference proteome</keyword>
<evidence type="ECO:0008006" key="19">
    <source>
        <dbReference type="Google" id="ProtNLM"/>
    </source>
</evidence>
<dbReference type="InterPro" id="IPR036396">
    <property type="entry name" value="Cyt_P450_sf"/>
</dbReference>
<evidence type="ECO:0000256" key="7">
    <source>
        <dbReference type="ARBA" id="ARBA00022723"/>
    </source>
</evidence>
<evidence type="ECO:0000256" key="11">
    <source>
        <dbReference type="ARBA" id="ARBA00023004"/>
    </source>
</evidence>
<feature type="transmembrane region" description="Helical" evidence="16">
    <location>
        <begin position="15"/>
        <end position="33"/>
    </location>
</feature>
<keyword evidence="7 14" id="KW-0479">Metal-binding</keyword>
<dbReference type="CDD" id="cd20628">
    <property type="entry name" value="CYP4"/>
    <property type="match status" value="1"/>
</dbReference>
<evidence type="ECO:0000256" key="14">
    <source>
        <dbReference type="PIRSR" id="PIRSR602401-1"/>
    </source>
</evidence>
<evidence type="ECO:0000256" key="4">
    <source>
        <dbReference type="ARBA" id="ARBA00004406"/>
    </source>
</evidence>
<evidence type="ECO:0000256" key="13">
    <source>
        <dbReference type="ARBA" id="ARBA00023136"/>
    </source>
</evidence>
<dbReference type="OrthoDB" id="1470350at2759"/>
<evidence type="ECO:0000256" key="9">
    <source>
        <dbReference type="ARBA" id="ARBA00022848"/>
    </source>
</evidence>
<feature type="binding site" description="axial binding residue" evidence="14">
    <location>
        <position position="443"/>
    </location>
    <ligand>
        <name>heme</name>
        <dbReference type="ChEBI" id="CHEBI:30413"/>
    </ligand>
    <ligandPart>
        <name>Fe</name>
        <dbReference type="ChEBI" id="CHEBI:18248"/>
    </ligandPart>
</feature>
<dbReference type="GO" id="GO:0020037">
    <property type="term" value="F:heme binding"/>
    <property type="evidence" value="ECO:0007669"/>
    <property type="project" value="InterPro"/>
</dbReference>
<keyword evidence="13 16" id="KW-0472">Membrane</keyword>